<sequence length="142" mass="16702">MESWFPQPADVVIDFCLQRQNFIAIMPDRMQVIWSSTETGQLGGTYHFRWWLKNVIPIQWVAFIDSYTPGHEFSDQQVRGFFRYFHHTHTAVDDGTGSRYTDTLRFAGPFGARVDRAVLLGQMRRTFRARHERMNRMLSVLA</sequence>
<name>A0A0V8IS32_9MICC</name>
<proteinExistence type="predicted"/>
<dbReference type="AlphaFoldDB" id="A0A0V8IS32"/>
<keyword evidence="2" id="KW-1185">Reference proteome</keyword>
<dbReference type="Proteomes" id="UP000053199">
    <property type="component" value="Unassembled WGS sequence"/>
</dbReference>
<dbReference type="STRING" id="993070.AS031_05720"/>
<accession>A0A0V8IS32</accession>
<protein>
    <recommendedName>
        <fullName evidence="3">Cyclase</fullName>
    </recommendedName>
</protein>
<organism evidence="1 2">
    <name type="scientific">Pseudarthrobacter enclensis</name>
    <dbReference type="NCBI Taxonomy" id="993070"/>
    <lineage>
        <taxon>Bacteria</taxon>
        <taxon>Bacillati</taxon>
        <taxon>Actinomycetota</taxon>
        <taxon>Actinomycetes</taxon>
        <taxon>Micrococcales</taxon>
        <taxon>Micrococcaceae</taxon>
        <taxon>Pseudarthrobacter</taxon>
    </lineage>
</organism>
<evidence type="ECO:0008006" key="3">
    <source>
        <dbReference type="Google" id="ProtNLM"/>
    </source>
</evidence>
<evidence type="ECO:0000313" key="1">
    <source>
        <dbReference type="EMBL" id="KSU77576.1"/>
    </source>
</evidence>
<dbReference type="SUPFAM" id="SSF55961">
    <property type="entry name" value="Bet v1-like"/>
    <property type="match status" value="1"/>
</dbReference>
<reference evidence="1 2" key="1">
    <citation type="journal article" date="2014" name="Arch. Microbiol.">
        <title>Arthrobacter enclensis sp. nov., isolated from sediment sample.</title>
        <authorList>
            <person name="Dastager S.G."/>
            <person name="Liu Q."/>
            <person name="Tang S.K."/>
            <person name="Krishnamurthi S."/>
            <person name="Lee J.C."/>
            <person name="Li W.J."/>
        </authorList>
    </citation>
    <scope>NUCLEOTIDE SEQUENCE [LARGE SCALE GENOMIC DNA]</scope>
    <source>
        <strain evidence="1 2">NIO-1008</strain>
    </source>
</reference>
<comment type="caution">
    <text evidence="1">The sequence shown here is derived from an EMBL/GenBank/DDBJ whole genome shotgun (WGS) entry which is preliminary data.</text>
</comment>
<dbReference type="InterPro" id="IPR023393">
    <property type="entry name" value="START-like_dom_sf"/>
</dbReference>
<gene>
    <name evidence="1" type="ORF">AS031_05720</name>
</gene>
<evidence type="ECO:0000313" key="2">
    <source>
        <dbReference type="Proteomes" id="UP000053199"/>
    </source>
</evidence>
<dbReference type="Gene3D" id="3.30.530.20">
    <property type="match status" value="1"/>
</dbReference>
<dbReference type="EMBL" id="LNQM01000002">
    <property type="protein sequence ID" value="KSU77576.1"/>
    <property type="molecule type" value="Genomic_DNA"/>
</dbReference>